<evidence type="ECO:0000313" key="1">
    <source>
        <dbReference type="EMBL" id="KAG8591057.1"/>
    </source>
</evidence>
<dbReference type="EMBL" id="WNYA01000002">
    <property type="protein sequence ID" value="KAG8591057.1"/>
    <property type="molecule type" value="Genomic_DNA"/>
</dbReference>
<protein>
    <submittedName>
        <fullName evidence="1">Uncharacterized protein</fullName>
    </submittedName>
</protein>
<dbReference type="Proteomes" id="UP000824782">
    <property type="component" value="Unassembled WGS sequence"/>
</dbReference>
<accession>A0AAV7D0W9</accession>
<sequence length="80" mass="9103">MQGSDCRLQEDSPAVTLELKILQHAEPKISLCKTISEEKSKHDRSSGKCSRLCSTASPSRWREYGKEPGTQYLQYQPMFP</sequence>
<reference evidence="1" key="1">
    <citation type="thesis" date="2020" institute="ProQuest LLC" country="789 East Eisenhower Parkway, Ann Arbor, MI, USA">
        <title>Comparative Genomics and Chromosome Evolution.</title>
        <authorList>
            <person name="Mudd A.B."/>
        </authorList>
    </citation>
    <scope>NUCLEOTIDE SEQUENCE</scope>
    <source>
        <strain evidence="1">237g6f4</strain>
        <tissue evidence="1">Blood</tissue>
    </source>
</reference>
<keyword evidence="2" id="KW-1185">Reference proteome</keyword>
<gene>
    <name evidence="1" type="ORF">GDO81_007039</name>
</gene>
<organism evidence="1 2">
    <name type="scientific">Engystomops pustulosus</name>
    <name type="common">Tungara frog</name>
    <name type="synonym">Physalaemus pustulosus</name>
    <dbReference type="NCBI Taxonomy" id="76066"/>
    <lineage>
        <taxon>Eukaryota</taxon>
        <taxon>Metazoa</taxon>
        <taxon>Chordata</taxon>
        <taxon>Craniata</taxon>
        <taxon>Vertebrata</taxon>
        <taxon>Euteleostomi</taxon>
        <taxon>Amphibia</taxon>
        <taxon>Batrachia</taxon>
        <taxon>Anura</taxon>
        <taxon>Neobatrachia</taxon>
        <taxon>Hyloidea</taxon>
        <taxon>Leptodactylidae</taxon>
        <taxon>Leiuperinae</taxon>
        <taxon>Engystomops</taxon>
    </lineage>
</organism>
<proteinExistence type="predicted"/>
<name>A0AAV7D0W9_ENGPU</name>
<dbReference type="AlphaFoldDB" id="A0AAV7D0W9"/>
<evidence type="ECO:0000313" key="2">
    <source>
        <dbReference type="Proteomes" id="UP000824782"/>
    </source>
</evidence>
<comment type="caution">
    <text evidence="1">The sequence shown here is derived from an EMBL/GenBank/DDBJ whole genome shotgun (WGS) entry which is preliminary data.</text>
</comment>